<dbReference type="PANTHER" id="PTHR45011">
    <property type="entry name" value="DAP3-BINDING CELL DEATH ENHANCER 1"/>
    <property type="match status" value="1"/>
</dbReference>
<sequence>SPNCAGASIKGCLGLRQWQHSPETHTDPQSLRHLLDEWGACIWQSLGCQADWQVKGQRERLKVLQCDEVKGKIECKPKTDCSESVVTIGVGEVDVAAWCLDLSVKHKSTLHRYHGSGTLRLPQNHHVEDEVISGSAALSTSRHSFDNRSQEDDGKRRKKEKTFQFHAELPNYTALDAVGWGAVAVLFMQICRRIHSRFSSGSEPSPSAGTLTAPPSLQKCGYRVLLEILSRRDVLPRGRNVLCLQAVPERQNQDQSPSQSSNSSGTTDSSLSDHQEELLGKDPLTPEEPHLSSPLQTEINQKRTDNRDQEVSHNERLTEAALNLRNVGDTSVPVILNIIGLESAKRENYEEAFCCFLASAQHGYNKAQFNTGVCYEKGRGVSKNKAKALHYYKLAAISGHKQAQYRYAKLLLASRGHQSTEEVNTAIQLLEEAATAGLTKHPAKNVRKSIQYLKMAAESGDNSALFLLGQCYESGIEVQQNLKTAVDFYKRAAQAGNKQAKSLLTPHDNSYGDVAMRSIRSAPCFSVANSWRQPLSSLVHHAQSTSSYWPAALRERRRGLHSATPRSSGDHLAQRESAQLGRQQRSEPRGW</sequence>
<dbReference type="Proteomes" id="UP000250572">
    <property type="component" value="Unassembled WGS sequence"/>
</dbReference>
<dbReference type="PANTHER" id="PTHR45011:SF1">
    <property type="entry name" value="DAP3-BINDING CELL DEATH ENHANCER 1"/>
    <property type="match status" value="1"/>
</dbReference>
<feature type="compositionally biased region" description="Basic and acidic residues" evidence="1">
    <location>
        <begin position="300"/>
        <end position="314"/>
    </location>
</feature>
<dbReference type="SUPFAM" id="SSF81901">
    <property type="entry name" value="HCP-like"/>
    <property type="match status" value="1"/>
</dbReference>
<dbReference type="InterPro" id="IPR011990">
    <property type="entry name" value="TPR-like_helical_dom_sf"/>
</dbReference>
<evidence type="ECO:0000256" key="1">
    <source>
        <dbReference type="SAM" id="MobiDB-lite"/>
    </source>
</evidence>
<feature type="non-terminal residue" evidence="2">
    <location>
        <position position="1"/>
    </location>
</feature>
<feature type="compositionally biased region" description="Basic and acidic residues" evidence="1">
    <location>
        <begin position="271"/>
        <end position="280"/>
    </location>
</feature>
<dbReference type="InterPro" id="IPR006597">
    <property type="entry name" value="Sel1-like"/>
</dbReference>
<dbReference type="STRING" id="33528.ENSGAFP00000013564"/>
<dbReference type="Pfam" id="PF08238">
    <property type="entry name" value="Sel1"/>
    <property type="match status" value="4"/>
</dbReference>
<feature type="compositionally biased region" description="Basic and acidic residues" evidence="1">
    <location>
        <begin position="143"/>
        <end position="155"/>
    </location>
</feature>
<evidence type="ECO:0000313" key="3">
    <source>
        <dbReference type="Proteomes" id="UP000250572"/>
    </source>
</evidence>
<dbReference type="Gene3D" id="1.25.40.10">
    <property type="entry name" value="Tetratricopeptide repeat domain"/>
    <property type="match status" value="2"/>
</dbReference>
<gene>
    <name evidence="2" type="ORF">CCH79_00006093</name>
</gene>
<dbReference type="AlphaFoldDB" id="A0A315VL17"/>
<dbReference type="SMART" id="SM00671">
    <property type="entry name" value="SEL1"/>
    <property type="match status" value="3"/>
</dbReference>
<feature type="region of interest" description="Disordered" evidence="1">
    <location>
        <begin position="246"/>
        <end position="314"/>
    </location>
</feature>
<protein>
    <recommendedName>
        <fullName evidence="4">Death ligand signal enhancer</fullName>
    </recommendedName>
</protein>
<comment type="caution">
    <text evidence="2">The sequence shown here is derived from an EMBL/GenBank/DDBJ whole genome shotgun (WGS) entry which is preliminary data.</text>
</comment>
<dbReference type="GO" id="GO:0008625">
    <property type="term" value="P:extrinsic apoptotic signaling pathway via death domain receptors"/>
    <property type="evidence" value="ECO:0007669"/>
    <property type="project" value="TreeGrafter"/>
</dbReference>
<dbReference type="InterPro" id="IPR052748">
    <property type="entry name" value="ISR_Activator"/>
</dbReference>
<feature type="region of interest" description="Disordered" evidence="1">
    <location>
        <begin position="557"/>
        <end position="591"/>
    </location>
</feature>
<dbReference type="GO" id="GO:0005739">
    <property type="term" value="C:mitochondrion"/>
    <property type="evidence" value="ECO:0007669"/>
    <property type="project" value="TreeGrafter"/>
</dbReference>
<dbReference type="EMBL" id="NHOQ01001578">
    <property type="protein sequence ID" value="PWA23726.1"/>
    <property type="molecule type" value="Genomic_DNA"/>
</dbReference>
<evidence type="ECO:0008006" key="4">
    <source>
        <dbReference type="Google" id="ProtNLM"/>
    </source>
</evidence>
<name>A0A315VL17_GAMAF</name>
<reference evidence="2 3" key="1">
    <citation type="journal article" date="2018" name="G3 (Bethesda)">
        <title>A High-Quality Reference Genome for the Invasive Mosquitofish Gambusia affinis Using a Chicago Library.</title>
        <authorList>
            <person name="Hoffberg S.L."/>
            <person name="Troendle N.J."/>
            <person name="Glenn T.C."/>
            <person name="Mahmud O."/>
            <person name="Louha S."/>
            <person name="Chalopin D."/>
            <person name="Bennetzen J.L."/>
            <person name="Mauricio R."/>
        </authorList>
    </citation>
    <scope>NUCLEOTIDE SEQUENCE [LARGE SCALE GENOMIC DNA]</scope>
    <source>
        <strain evidence="2">NE01/NJP1002.9</strain>
        <tissue evidence="2">Muscle</tissue>
    </source>
</reference>
<accession>A0A315VL17</accession>
<feature type="region of interest" description="Disordered" evidence="1">
    <location>
        <begin position="136"/>
        <end position="159"/>
    </location>
</feature>
<feature type="compositionally biased region" description="Low complexity" evidence="1">
    <location>
        <begin position="253"/>
        <end position="270"/>
    </location>
</feature>
<organism evidence="2 3">
    <name type="scientific">Gambusia affinis</name>
    <name type="common">Western mosquitofish</name>
    <name type="synonym">Heterandria affinis</name>
    <dbReference type="NCBI Taxonomy" id="33528"/>
    <lineage>
        <taxon>Eukaryota</taxon>
        <taxon>Metazoa</taxon>
        <taxon>Chordata</taxon>
        <taxon>Craniata</taxon>
        <taxon>Vertebrata</taxon>
        <taxon>Euteleostomi</taxon>
        <taxon>Actinopterygii</taxon>
        <taxon>Neopterygii</taxon>
        <taxon>Teleostei</taxon>
        <taxon>Neoteleostei</taxon>
        <taxon>Acanthomorphata</taxon>
        <taxon>Ovalentaria</taxon>
        <taxon>Atherinomorphae</taxon>
        <taxon>Cyprinodontiformes</taxon>
        <taxon>Poeciliidae</taxon>
        <taxon>Poeciliinae</taxon>
        <taxon>Gambusia</taxon>
    </lineage>
</organism>
<proteinExistence type="predicted"/>
<keyword evidence="3" id="KW-1185">Reference proteome</keyword>
<evidence type="ECO:0000313" key="2">
    <source>
        <dbReference type="EMBL" id="PWA23726.1"/>
    </source>
</evidence>